<dbReference type="AlphaFoldDB" id="A0A431U2U2"/>
<reference evidence="1 2" key="1">
    <citation type="submission" date="2018-12" db="EMBL/GenBank/DDBJ databases">
        <title>Hymenobacter gummosus sp. nov., isolated from a spring.</title>
        <authorList>
            <person name="Nie L."/>
        </authorList>
    </citation>
    <scope>NUCLEOTIDE SEQUENCE [LARGE SCALE GENOMIC DNA]</scope>
    <source>
        <strain evidence="1 2">KCTC 52166</strain>
    </source>
</reference>
<evidence type="ECO:0000313" key="2">
    <source>
        <dbReference type="Proteomes" id="UP000282184"/>
    </source>
</evidence>
<comment type="caution">
    <text evidence="1">The sequence shown here is derived from an EMBL/GenBank/DDBJ whole genome shotgun (WGS) entry which is preliminary data.</text>
</comment>
<organism evidence="1 2">
    <name type="scientific">Hymenobacter gummosus</name>
    <dbReference type="NCBI Taxonomy" id="1776032"/>
    <lineage>
        <taxon>Bacteria</taxon>
        <taxon>Pseudomonadati</taxon>
        <taxon>Bacteroidota</taxon>
        <taxon>Cytophagia</taxon>
        <taxon>Cytophagales</taxon>
        <taxon>Hymenobacteraceae</taxon>
        <taxon>Hymenobacter</taxon>
    </lineage>
</organism>
<dbReference type="EMBL" id="RXOF01000006">
    <property type="protein sequence ID" value="RTQ49690.1"/>
    <property type="molecule type" value="Genomic_DNA"/>
</dbReference>
<dbReference type="Proteomes" id="UP000282184">
    <property type="component" value="Unassembled WGS sequence"/>
</dbReference>
<sequence>MLRDAGGPYLKGFALAGADQKFVWAQGELQGNVIVLHSPQVPRPVAVRYAWGNMPFLNLYNREGLPAPPFRTDQWPGLTAGKK</sequence>
<proteinExistence type="predicted"/>
<gene>
    <name evidence="1" type="ORF">EJV47_12820</name>
</gene>
<dbReference type="RefSeq" id="WP_126693549.1">
    <property type="nucleotide sequence ID" value="NZ_RXOF01000006.1"/>
</dbReference>
<protein>
    <recommendedName>
        <fullName evidence="3">Sialate O-acetylesterase domain-containing protein</fullName>
    </recommendedName>
</protein>
<evidence type="ECO:0000313" key="1">
    <source>
        <dbReference type="EMBL" id="RTQ49690.1"/>
    </source>
</evidence>
<name>A0A431U2U2_9BACT</name>
<keyword evidence="2" id="KW-1185">Reference proteome</keyword>
<accession>A0A431U2U2</accession>
<dbReference type="OrthoDB" id="9816001at2"/>
<evidence type="ECO:0008006" key="3">
    <source>
        <dbReference type="Google" id="ProtNLM"/>
    </source>
</evidence>